<dbReference type="InterPro" id="IPR026444">
    <property type="entry name" value="Secre_tail"/>
</dbReference>
<evidence type="ECO:0000256" key="8">
    <source>
        <dbReference type="ARBA" id="ARBA00023157"/>
    </source>
</evidence>
<dbReference type="Gene3D" id="2.130.10.10">
    <property type="entry name" value="YVTN repeat-like/Quinoprotein amine dehydrogenase"/>
    <property type="match status" value="2"/>
</dbReference>
<dbReference type="AlphaFoldDB" id="A0A2U2X5I7"/>
<evidence type="ECO:0000313" key="14">
    <source>
        <dbReference type="Proteomes" id="UP000245375"/>
    </source>
</evidence>
<evidence type="ECO:0000256" key="9">
    <source>
        <dbReference type="ARBA" id="ARBA00023170"/>
    </source>
</evidence>
<dbReference type="SUPFAM" id="SSF48726">
    <property type="entry name" value="Immunoglobulin"/>
    <property type="match status" value="1"/>
</dbReference>
<evidence type="ECO:0000256" key="4">
    <source>
        <dbReference type="ARBA" id="ARBA00022729"/>
    </source>
</evidence>
<feature type="chain" id="PRO_5015625446" description="Ig-like domain-containing protein" evidence="11">
    <location>
        <begin position="18"/>
        <end position="1052"/>
    </location>
</feature>
<evidence type="ECO:0000256" key="3">
    <source>
        <dbReference type="ARBA" id="ARBA00022692"/>
    </source>
</evidence>
<evidence type="ECO:0000256" key="1">
    <source>
        <dbReference type="ARBA" id="ARBA00004167"/>
    </source>
</evidence>
<dbReference type="InterPro" id="IPR001611">
    <property type="entry name" value="Leu-rich_rpt"/>
</dbReference>
<dbReference type="Proteomes" id="UP000245375">
    <property type="component" value="Unassembled WGS sequence"/>
</dbReference>
<keyword evidence="8" id="KW-1015">Disulfide bond</keyword>
<dbReference type="CDD" id="cd00096">
    <property type="entry name" value="Ig"/>
    <property type="match status" value="1"/>
</dbReference>
<keyword evidence="3" id="KW-0812">Transmembrane</keyword>
<keyword evidence="14" id="KW-1185">Reference proteome</keyword>
<dbReference type="EMBL" id="QFRI01000001">
    <property type="protein sequence ID" value="PWH83056.1"/>
    <property type="molecule type" value="Genomic_DNA"/>
</dbReference>
<keyword evidence="7" id="KW-0472">Membrane</keyword>
<feature type="domain" description="Ig-like" evidence="12">
    <location>
        <begin position="872"/>
        <end position="962"/>
    </location>
</feature>
<keyword evidence="6" id="KW-1133">Transmembrane helix</keyword>
<keyword evidence="2" id="KW-0433">Leucine-rich repeat</keyword>
<dbReference type="Gene3D" id="3.80.10.10">
    <property type="entry name" value="Ribonuclease Inhibitor"/>
    <property type="match status" value="2"/>
</dbReference>
<reference evidence="13 14" key="1">
    <citation type="submission" date="2018-05" db="EMBL/GenBank/DDBJ databases">
        <title>Algibacter marinivivus sp. nov., isolated from sample around a algae.</title>
        <authorList>
            <person name="Zhong X."/>
        </authorList>
    </citation>
    <scope>NUCLEOTIDE SEQUENCE [LARGE SCALE GENOMIC DNA]</scope>
    <source>
        <strain evidence="13 14">ZY111</strain>
    </source>
</reference>
<accession>A0A2U2X5I7</accession>
<dbReference type="NCBIfam" id="TIGR04183">
    <property type="entry name" value="Por_Secre_tail"/>
    <property type="match status" value="1"/>
</dbReference>
<reference evidence="14" key="2">
    <citation type="submission" date="2018-05" db="EMBL/GenBank/DDBJ databases">
        <title>Algibacter marinivivus sp. nov., isolated from sample around a algae.</title>
        <authorList>
            <person name="Lu D."/>
        </authorList>
    </citation>
    <scope>NUCLEOTIDE SEQUENCE [LARGE SCALE GENOMIC DNA]</scope>
    <source>
        <strain evidence="14">ZY111</strain>
    </source>
</reference>
<feature type="signal peptide" evidence="11">
    <location>
        <begin position="1"/>
        <end position="17"/>
    </location>
</feature>
<dbReference type="SUPFAM" id="SSF110296">
    <property type="entry name" value="Oligoxyloglucan reducing end-specific cellobiohydrolase"/>
    <property type="match status" value="1"/>
</dbReference>
<dbReference type="Pfam" id="PF18962">
    <property type="entry name" value="Por_Secre_tail"/>
    <property type="match status" value="1"/>
</dbReference>
<comment type="subcellular location">
    <subcellularLocation>
        <location evidence="1">Membrane</location>
        <topology evidence="1">Single-pass membrane protein</topology>
    </subcellularLocation>
</comment>
<dbReference type="Gene3D" id="2.60.40.10">
    <property type="entry name" value="Immunoglobulins"/>
    <property type="match status" value="1"/>
</dbReference>
<reference evidence="14" key="3">
    <citation type="submission" date="2018-05" db="EMBL/GenBank/DDBJ databases">
        <authorList>
            <person name="Lu D."/>
        </authorList>
    </citation>
    <scope>NUCLEOTIDE SEQUENCE [LARGE SCALE GENOMIC DNA]</scope>
    <source>
        <strain evidence="14">ZY111</strain>
    </source>
</reference>
<dbReference type="PANTHER" id="PTHR27000:SF642">
    <property type="entry name" value="INACTIVE LEUCINE-RICH REPEAT RECEPTOR KINASE XIAO-RELATED"/>
    <property type="match status" value="1"/>
</dbReference>
<keyword evidence="5" id="KW-0677">Repeat</keyword>
<dbReference type="InterPro" id="IPR036179">
    <property type="entry name" value="Ig-like_dom_sf"/>
</dbReference>
<evidence type="ECO:0000256" key="11">
    <source>
        <dbReference type="SAM" id="SignalP"/>
    </source>
</evidence>
<evidence type="ECO:0000256" key="2">
    <source>
        <dbReference type="ARBA" id="ARBA00022614"/>
    </source>
</evidence>
<dbReference type="InterPro" id="IPR015943">
    <property type="entry name" value="WD40/YVTN_repeat-like_dom_sf"/>
</dbReference>
<keyword evidence="4 11" id="KW-0732">Signal</keyword>
<evidence type="ECO:0000256" key="5">
    <source>
        <dbReference type="ARBA" id="ARBA00022737"/>
    </source>
</evidence>
<name>A0A2U2X5I7_9FLAO</name>
<comment type="caution">
    <text evidence="13">The sequence shown here is derived from an EMBL/GenBank/DDBJ whole genome shotgun (WGS) entry which is preliminary data.</text>
</comment>
<evidence type="ECO:0000256" key="10">
    <source>
        <dbReference type="ARBA" id="ARBA00023180"/>
    </source>
</evidence>
<dbReference type="InterPro" id="IPR013783">
    <property type="entry name" value="Ig-like_fold"/>
</dbReference>
<dbReference type="SUPFAM" id="SSF52058">
    <property type="entry name" value="L domain-like"/>
    <property type="match status" value="2"/>
</dbReference>
<evidence type="ECO:0000313" key="13">
    <source>
        <dbReference type="EMBL" id="PWH83056.1"/>
    </source>
</evidence>
<dbReference type="InterPro" id="IPR007110">
    <property type="entry name" value="Ig-like_dom"/>
</dbReference>
<dbReference type="OrthoDB" id="610388at2"/>
<dbReference type="PANTHER" id="PTHR27000">
    <property type="entry name" value="LEUCINE-RICH REPEAT RECEPTOR-LIKE PROTEIN KINASE FAMILY PROTEIN-RELATED"/>
    <property type="match status" value="1"/>
</dbReference>
<keyword evidence="10" id="KW-0325">Glycoprotein</keyword>
<dbReference type="InterPro" id="IPR032675">
    <property type="entry name" value="LRR_dom_sf"/>
</dbReference>
<dbReference type="RefSeq" id="WP_109351080.1">
    <property type="nucleotide sequence ID" value="NZ_QFRI01000001.1"/>
</dbReference>
<evidence type="ECO:0000256" key="6">
    <source>
        <dbReference type="ARBA" id="ARBA00022989"/>
    </source>
</evidence>
<organism evidence="13 14">
    <name type="scientific">Algibacter marinivivus</name>
    <dbReference type="NCBI Taxonomy" id="2100723"/>
    <lineage>
        <taxon>Bacteria</taxon>
        <taxon>Pseudomonadati</taxon>
        <taxon>Bacteroidota</taxon>
        <taxon>Flavobacteriia</taxon>
        <taxon>Flavobacteriales</taxon>
        <taxon>Flavobacteriaceae</taxon>
        <taxon>Algibacter</taxon>
    </lineage>
</organism>
<dbReference type="GO" id="GO:0016020">
    <property type="term" value="C:membrane"/>
    <property type="evidence" value="ECO:0007669"/>
    <property type="project" value="UniProtKB-SubCell"/>
</dbReference>
<proteinExistence type="predicted"/>
<gene>
    <name evidence="13" type="ORF">DIS18_00430</name>
</gene>
<dbReference type="Pfam" id="PF13855">
    <property type="entry name" value="LRR_8"/>
    <property type="match status" value="1"/>
</dbReference>
<evidence type="ECO:0000256" key="7">
    <source>
        <dbReference type="ARBA" id="ARBA00023136"/>
    </source>
</evidence>
<dbReference type="PROSITE" id="PS50835">
    <property type="entry name" value="IG_LIKE"/>
    <property type="match status" value="1"/>
</dbReference>
<keyword evidence="9" id="KW-0675">Receptor</keyword>
<evidence type="ECO:0000259" key="12">
    <source>
        <dbReference type="PROSITE" id="PS50835"/>
    </source>
</evidence>
<protein>
    <recommendedName>
        <fullName evidence="12">Ig-like domain-containing protein</fullName>
    </recommendedName>
</protein>
<sequence length="1052" mass="116797">MKHLLLLLVFSTNLIYAQDWITTVTQQSDLINEISVVDDNVIWVMDQGDNPNGFSISTDGGLNWIKKSFPQYFTDNNFYALGVLSAVSETTAYIIVSGADNASLVGLYKTTDSGDTWQRENAIFNTGFSFPNQVHFWNANRGFAMGDGLELYVYLDGSWYNQSSTITSVGTWSLNSSNFLKIVGNSAYFLTGSGTIVKTNDQGLNWSEIITPFNSQANVNFDFKDDLNGIIVYNDFTTNQLYRTTDGGQNWFLQGSNINNLQSIIKYAPSHGKYYSLGRDNVNGFKNSYSEDNGVTWTTIQEFDGLLLGDIAYSTTGKVFIGGSPNIYYQNPPDYSSHPDYNALVDFYNATQGDNWTDNTNWLDTTAPISTWYGITETNGRVTGINLNSNNLSGTIPESFGNLTNLETFSIRINNIYGSLPESIVNLTKIQYFDINSNSIVGIIAPWIGIYTDLWYYDIGWNFISGNIPEDLTTLDNLQYIYLQNNSLTGDLTSNNIPQSLNVFDASNNNLSGAVPNFSFITTLTFLNISGNRFEFADLEPNYSDINNSLGANFIYSPQQLVDTPLNEVLLIGESSTLITNVSGTQNSYAWSRINADGSEGGPIGNNSTINITINTVDDYKWYYFYEATSAIVPGLILKSNFFKFSESPTTHPDYDALIAIYSALNGIDWDITKPIHNWSSNFDIGFDPVTDRVTSLGITGNAPITGTIPPEIGDLTELTYLDLLQEDLSGEIPIEIWSLTKLKTLFLGAQASKQLLLTNGIPPEIANLQDLEWLNLTQIPLTQPLQPELFNLPNLIRLRIVECGLTGSLPKELAQISDLLASGNEFEGAIPQEFLDAVGNTNLNITNNYFNFANLEPLAQANNYQNLYYSPQRTKDIVQNLDFVPGSNIVLNIDDTSLGKTTSSKGIGDEYQWYKDGISINGANAISHTINNAQESDSGVYYCIITNPLLADLIIQRANIILNIDSALSIDDYISKNIKIYPNPTTNVLNIKLNNTEIKKAQLFDVNGKQILDMKLQSELTVVDISNLNSGIYLLKIESVKNTFIKRIVKE</sequence>
<dbReference type="FunFam" id="3.80.10.10:FF:000400">
    <property type="entry name" value="Nuclear pore complex protein NUP107"/>
    <property type="match status" value="1"/>
</dbReference>